<feature type="compositionally biased region" description="Low complexity" evidence="1">
    <location>
        <begin position="241"/>
        <end position="250"/>
    </location>
</feature>
<sequence length="631" mass="72248">MNIKSLINMSVLSHKKQQSSNIIFDSEASYIQELKRNASLDHMNHVHSSPHIVIKMHDFFQGRDGSEANIQPRPNFFFNRRTSGGSTNSSDYQTLQKSQNTIRQIQSRNSKEHPYHNKGGKSERAEMNTGSLIWNNQQIQEKLQKSDTKKPPMLYQGIHSIGSGVNANDQFPKWFKYIDKKIEQIREKNNSSRKNIIESDRSPTHDLPLVKSKPIIIKKSSQTHQAYGKLKGLFSVSSKLNSSGANSPNNTTPPPAESQDYNNIFVYPQMEIEGSKVKMSNYLPSYYAPPAQNKTEKTQEMNNSKFLNRIKNDGKKMRLSDAQQHEQTRQSILSSKSSAIIEQKKQQFINTVISRTLAHHQKGALLMRKEKILENRLGNKSGQQTYDHVIYDSNEKHLEQQPGDFYIAPTGPSMLSKPLAYPPGVKRNQSQDVLRSKQSDYSHPNNTIYNHNKPIIIQQLLRPRYSSRQQAQQVSQEQQTQSSVDETLSPYVSSPSNSSPQKKKFIVKITTPSQGEQGAQQSNIEPQILAPLYYQPEIRPVKIKELQFQYPPPMFDSLGFSSNQASFSHIDNKRKDSLQKDTHQSSFQTTKEYFNRQSNIQSQRVMGYKSKRQTIESAFIEHAPLKFETLE</sequence>
<name>A0A8J8NFX8_HALGN</name>
<proteinExistence type="predicted"/>
<evidence type="ECO:0000256" key="1">
    <source>
        <dbReference type="SAM" id="MobiDB-lite"/>
    </source>
</evidence>
<protein>
    <submittedName>
        <fullName evidence="2">Uncharacterized protein</fullName>
    </submittedName>
</protein>
<feature type="region of interest" description="Disordered" evidence="1">
    <location>
        <begin position="79"/>
        <end position="125"/>
    </location>
</feature>
<feature type="region of interest" description="Disordered" evidence="1">
    <location>
        <begin position="240"/>
        <end position="259"/>
    </location>
</feature>
<keyword evidence="3" id="KW-1185">Reference proteome</keyword>
<feature type="region of interest" description="Disordered" evidence="1">
    <location>
        <begin position="188"/>
        <end position="207"/>
    </location>
</feature>
<comment type="caution">
    <text evidence="2">The sequence shown here is derived from an EMBL/GenBank/DDBJ whole genome shotgun (WGS) entry which is preliminary data.</text>
</comment>
<gene>
    <name evidence="2" type="ORF">FGO68_gene15776</name>
</gene>
<feature type="compositionally biased region" description="Basic and acidic residues" evidence="1">
    <location>
        <begin position="109"/>
        <end position="125"/>
    </location>
</feature>
<dbReference type="EMBL" id="RRYP01017598">
    <property type="protein sequence ID" value="TNV74038.1"/>
    <property type="molecule type" value="Genomic_DNA"/>
</dbReference>
<evidence type="ECO:0000313" key="3">
    <source>
        <dbReference type="Proteomes" id="UP000785679"/>
    </source>
</evidence>
<reference evidence="2" key="1">
    <citation type="submission" date="2019-06" db="EMBL/GenBank/DDBJ databases">
        <authorList>
            <person name="Zheng W."/>
        </authorList>
    </citation>
    <scope>NUCLEOTIDE SEQUENCE</scope>
    <source>
        <strain evidence="2">QDHG01</strain>
    </source>
</reference>
<feature type="compositionally biased region" description="Low complexity" evidence="1">
    <location>
        <begin position="467"/>
        <end position="500"/>
    </location>
</feature>
<dbReference type="Proteomes" id="UP000785679">
    <property type="component" value="Unassembled WGS sequence"/>
</dbReference>
<feature type="compositionally biased region" description="Basic and acidic residues" evidence="1">
    <location>
        <begin position="188"/>
        <end position="204"/>
    </location>
</feature>
<dbReference type="AlphaFoldDB" id="A0A8J8NFX8"/>
<feature type="compositionally biased region" description="Polar residues" evidence="1">
    <location>
        <begin position="80"/>
        <end position="108"/>
    </location>
</feature>
<organism evidence="2 3">
    <name type="scientific">Halteria grandinella</name>
    <dbReference type="NCBI Taxonomy" id="5974"/>
    <lineage>
        <taxon>Eukaryota</taxon>
        <taxon>Sar</taxon>
        <taxon>Alveolata</taxon>
        <taxon>Ciliophora</taxon>
        <taxon>Intramacronucleata</taxon>
        <taxon>Spirotrichea</taxon>
        <taxon>Stichotrichia</taxon>
        <taxon>Sporadotrichida</taxon>
        <taxon>Halteriidae</taxon>
        <taxon>Halteria</taxon>
    </lineage>
</organism>
<accession>A0A8J8NFX8</accession>
<evidence type="ECO:0000313" key="2">
    <source>
        <dbReference type="EMBL" id="TNV74038.1"/>
    </source>
</evidence>
<feature type="region of interest" description="Disordered" evidence="1">
    <location>
        <begin position="417"/>
        <end position="449"/>
    </location>
</feature>
<feature type="region of interest" description="Disordered" evidence="1">
    <location>
        <begin position="467"/>
        <end position="503"/>
    </location>
</feature>